<name>A0A928VI80_9CYAN</name>
<evidence type="ECO:0000313" key="2">
    <source>
        <dbReference type="EMBL" id="MBE9029083.1"/>
    </source>
</evidence>
<keyword evidence="3" id="KW-1185">Reference proteome</keyword>
<sequence>MKVPDRHIIMNNASFHKGGRIEELIQTAGCELLYLPPDSPDLNKIEKSWSWLKSRMRQEIDQHDTLREAIEAVLKAS</sequence>
<feature type="domain" description="Tc1-like transposase DDE" evidence="1">
    <location>
        <begin position="6"/>
        <end position="66"/>
    </location>
</feature>
<comment type="caution">
    <text evidence="2">The sequence shown here is derived from an EMBL/GenBank/DDBJ whole genome shotgun (WGS) entry which is preliminary data.</text>
</comment>
<dbReference type="EMBL" id="JADEXQ010000011">
    <property type="protein sequence ID" value="MBE9029083.1"/>
    <property type="molecule type" value="Genomic_DNA"/>
</dbReference>
<dbReference type="PANTHER" id="PTHR46564">
    <property type="entry name" value="TRANSPOSASE"/>
    <property type="match status" value="1"/>
</dbReference>
<proteinExistence type="predicted"/>
<dbReference type="Pfam" id="PF13358">
    <property type="entry name" value="DDE_3"/>
    <property type="match status" value="1"/>
</dbReference>
<dbReference type="Proteomes" id="UP000625316">
    <property type="component" value="Unassembled WGS sequence"/>
</dbReference>
<reference evidence="2" key="1">
    <citation type="submission" date="2020-10" db="EMBL/GenBank/DDBJ databases">
        <authorList>
            <person name="Castelo-Branco R."/>
            <person name="Eusebio N."/>
            <person name="Adriana R."/>
            <person name="Vieira A."/>
            <person name="Brugerolle De Fraissinette N."/>
            <person name="Rezende De Castro R."/>
            <person name="Schneider M.P."/>
            <person name="Vasconcelos V."/>
            <person name="Leao P.N."/>
        </authorList>
    </citation>
    <scope>NUCLEOTIDE SEQUENCE</scope>
    <source>
        <strain evidence="2">LEGE 11480</strain>
    </source>
</reference>
<organism evidence="2 3">
    <name type="scientific">Romeriopsis navalis LEGE 11480</name>
    <dbReference type="NCBI Taxonomy" id="2777977"/>
    <lineage>
        <taxon>Bacteria</taxon>
        <taxon>Bacillati</taxon>
        <taxon>Cyanobacteriota</taxon>
        <taxon>Cyanophyceae</taxon>
        <taxon>Leptolyngbyales</taxon>
        <taxon>Leptolyngbyaceae</taxon>
        <taxon>Romeriopsis</taxon>
        <taxon>Romeriopsis navalis</taxon>
    </lineage>
</organism>
<dbReference type="Gene3D" id="3.30.420.10">
    <property type="entry name" value="Ribonuclease H-like superfamily/Ribonuclease H"/>
    <property type="match status" value="1"/>
</dbReference>
<gene>
    <name evidence="2" type="ORF">IQ266_04820</name>
</gene>
<evidence type="ECO:0000313" key="3">
    <source>
        <dbReference type="Proteomes" id="UP000625316"/>
    </source>
</evidence>
<accession>A0A928VI80</accession>
<evidence type="ECO:0000259" key="1">
    <source>
        <dbReference type="Pfam" id="PF13358"/>
    </source>
</evidence>
<dbReference type="GO" id="GO:0003676">
    <property type="term" value="F:nucleic acid binding"/>
    <property type="evidence" value="ECO:0007669"/>
    <property type="project" value="InterPro"/>
</dbReference>
<dbReference type="InterPro" id="IPR038717">
    <property type="entry name" value="Tc1-like_DDE_dom"/>
</dbReference>
<protein>
    <submittedName>
        <fullName evidence="2">Transposase</fullName>
    </submittedName>
</protein>
<dbReference type="PANTHER" id="PTHR46564:SF1">
    <property type="entry name" value="TRANSPOSASE"/>
    <property type="match status" value="1"/>
</dbReference>
<dbReference type="AlphaFoldDB" id="A0A928VI80"/>
<dbReference type="RefSeq" id="WP_405127615.1">
    <property type="nucleotide sequence ID" value="NZ_JADEXQ010000011.1"/>
</dbReference>
<dbReference type="InterPro" id="IPR036397">
    <property type="entry name" value="RNaseH_sf"/>
</dbReference>